<dbReference type="EMBL" id="CACVKT020003857">
    <property type="protein sequence ID" value="CAC5386312.1"/>
    <property type="molecule type" value="Genomic_DNA"/>
</dbReference>
<evidence type="ECO:0000313" key="1">
    <source>
        <dbReference type="EMBL" id="CAC5386312.1"/>
    </source>
</evidence>
<evidence type="ECO:0000313" key="2">
    <source>
        <dbReference type="Proteomes" id="UP000507470"/>
    </source>
</evidence>
<name>A0A6J8BRU5_MYTCO</name>
<keyword evidence="2" id="KW-1185">Reference proteome</keyword>
<organism evidence="1 2">
    <name type="scientific">Mytilus coruscus</name>
    <name type="common">Sea mussel</name>
    <dbReference type="NCBI Taxonomy" id="42192"/>
    <lineage>
        <taxon>Eukaryota</taxon>
        <taxon>Metazoa</taxon>
        <taxon>Spiralia</taxon>
        <taxon>Lophotrochozoa</taxon>
        <taxon>Mollusca</taxon>
        <taxon>Bivalvia</taxon>
        <taxon>Autobranchia</taxon>
        <taxon>Pteriomorphia</taxon>
        <taxon>Mytilida</taxon>
        <taxon>Mytiloidea</taxon>
        <taxon>Mytilidae</taxon>
        <taxon>Mytilinae</taxon>
        <taxon>Mytilus</taxon>
    </lineage>
</organism>
<protein>
    <submittedName>
        <fullName evidence="1">Uncharacterized protein</fullName>
    </submittedName>
</protein>
<reference evidence="1 2" key="1">
    <citation type="submission" date="2020-06" db="EMBL/GenBank/DDBJ databases">
        <authorList>
            <person name="Li R."/>
            <person name="Bekaert M."/>
        </authorList>
    </citation>
    <scope>NUCLEOTIDE SEQUENCE [LARGE SCALE GENOMIC DNA]</scope>
    <source>
        <strain evidence="2">wild</strain>
    </source>
</reference>
<gene>
    <name evidence="1" type="ORF">MCOR_21769</name>
</gene>
<dbReference type="Proteomes" id="UP000507470">
    <property type="component" value="Unassembled WGS sequence"/>
</dbReference>
<sequence length="172" mass="19611">MGLATQNSFGGLKIENDDRKRTLFLHYADESVYDSYDAEKLATEASYVATNQVTRISSLVSGMSLQSITVGKSIYIRPSIGSTTYPLLGGLASRLFLHRKIKYNAEELNLCSVHRITLNGLEYDYFDRSLKHKDERISQVRLSCKPLQVPPLNRIYQKILPNKLQYTSFVHF</sequence>
<accession>A0A6J8BRU5</accession>
<dbReference type="AlphaFoldDB" id="A0A6J8BRU5"/>
<proteinExistence type="predicted"/>